<accession>A0A9W9L8G7</accession>
<feature type="compositionally biased region" description="Polar residues" evidence="1">
    <location>
        <begin position="398"/>
        <end position="409"/>
    </location>
</feature>
<feature type="region of interest" description="Disordered" evidence="1">
    <location>
        <begin position="1"/>
        <end position="121"/>
    </location>
</feature>
<feature type="compositionally biased region" description="Basic residues" evidence="1">
    <location>
        <begin position="547"/>
        <end position="558"/>
    </location>
</feature>
<dbReference type="Pfam" id="PF10680">
    <property type="entry name" value="RRN9"/>
    <property type="match status" value="1"/>
</dbReference>
<evidence type="ECO:0000313" key="4">
    <source>
        <dbReference type="Proteomes" id="UP001149079"/>
    </source>
</evidence>
<reference evidence="3" key="2">
    <citation type="journal article" date="2023" name="IMA Fungus">
        <title>Comparative genomic study of the Penicillium genus elucidates a diverse pangenome and 15 lateral gene transfer events.</title>
        <authorList>
            <person name="Petersen C."/>
            <person name="Sorensen T."/>
            <person name="Nielsen M.R."/>
            <person name="Sondergaard T.E."/>
            <person name="Sorensen J.L."/>
            <person name="Fitzpatrick D.A."/>
            <person name="Frisvad J.C."/>
            <person name="Nielsen K.L."/>
        </authorList>
    </citation>
    <scope>NUCLEOTIDE SEQUENCE</scope>
    <source>
        <strain evidence="3">IBT 22155</strain>
    </source>
</reference>
<comment type="caution">
    <text evidence="3">The sequence shown here is derived from an EMBL/GenBank/DDBJ whole genome shotgun (WGS) entry which is preliminary data.</text>
</comment>
<proteinExistence type="predicted"/>
<feature type="compositionally biased region" description="Pro residues" evidence="1">
    <location>
        <begin position="519"/>
        <end position="533"/>
    </location>
</feature>
<feature type="compositionally biased region" description="Acidic residues" evidence="1">
    <location>
        <begin position="67"/>
        <end position="81"/>
    </location>
</feature>
<dbReference type="InterPro" id="IPR019622">
    <property type="entry name" value="Rrn9_dom"/>
</dbReference>
<feature type="domain" description="Rrn9" evidence="2">
    <location>
        <begin position="166"/>
        <end position="225"/>
    </location>
</feature>
<dbReference type="EMBL" id="JAPQKL010000002">
    <property type="protein sequence ID" value="KAJ5142878.1"/>
    <property type="molecule type" value="Genomic_DNA"/>
</dbReference>
<dbReference type="Proteomes" id="UP001149079">
    <property type="component" value="Unassembled WGS sequence"/>
</dbReference>
<dbReference type="GeneID" id="81401579"/>
<dbReference type="RefSeq" id="XP_056524522.1">
    <property type="nucleotide sequence ID" value="XM_056662409.1"/>
</dbReference>
<dbReference type="AlphaFoldDB" id="A0A9W9L8G7"/>
<feature type="compositionally biased region" description="Acidic residues" evidence="1">
    <location>
        <begin position="500"/>
        <end position="511"/>
    </location>
</feature>
<feature type="region of interest" description="Disordered" evidence="1">
    <location>
        <begin position="500"/>
        <end position="606"/>
    </location>
</feature>
<protein>
    <recommendedName>
        <fullName evidence="2">Rrn9 domain-containing protein</fullName>
    </recommendedName>
</protein>
<evidence type="ECO:0000256" key="1">
    <source>
        <dbReference type="SAM" id="MobiDB-lite"/>
    </source>
</evidence>
<dbReference type="OrthoDB" id="5412288at2759"/>
<sequence>MSSFSVSQSQETQFLPPQSAQPRPSLFGGPSSDATLQPSSQPEPPRSSLFGGISQHHGNLEPVSEADPMDEGLDEVEDEVDMIMREQLLVPQDDSDDESYGPDNRGRSRRRSGQADSSQQEHVLYVVDRGLDLPPGAERPNLFDGHSVSWRRYNADEIGAYDAIMTKRSRDLAAHLYNAHVLRRRTRGIPRGKLEADPQAPPTVRKRWAAWPVHAAKVPRAGEILEERWNTSETLRMPPDPRPSAGLEECITAVMLKTSKERFQAREWNFEEINENSEQKLTDEDDLMEDELDKKEDEDEEPVDTRFLEPIVQLDDDASLRQLRPLVRNVISQVDRLLYGLHCAMKGRKYEEEDSGGEQSSDSKDEEDDTRESREQSRSRSRGRRQERGDTQERAMSLRSTSANTSTGPDTDDESLPGVSQSRARSRNSATGHDSSHSIKGRLKLRDWSEIMGLASMLGLPTAAVMRASKRCADLFGEDLEFRTLPEGRVRKKLKTGEQEEYVYTESEGESDWGSSSPSPQPTSFPTPVPPLIPARTPRPELEPKTKGKKPKQRRTKEKKTPAIVPASASPSPDPEAPVESAQGLTENAEQVGDKEAKSVRPGVGKGPHRKVDIVCPVRSCVRHTDGFSRKWNLNQHLKKSHGIYVAPGNELAEDNVVITIE</sequence>
<feature type="compositionally biased region" description="Polar residues" evidence="1">
    <location>
        <begin position="418"/>
        <end position="433"/>
    </location>
</feature>
<feature type="compositionally biased region" description="Low complexity" evidence="1">
    <location>
        <begin position="562"/>
        <end position="571"/>
    </location>
</feature>
<gene>
    <name evidence="3" type="ORF">N7515_001665</name>
</gene>
<reference evidence="3" key="1">
    <citation type="submission" date="2022-11" db="EMBL/GenBank/DDBJ databases">
        <authorList>
            <person name="Petersen C."/>
        </authorList>
    </citation>
    <scope>NUCLEOTIDE SEQUENCE</scope>
    <source>
        <strain evidence="3">IBT 22155</strain>
    </source>
</reference>
<keyword evidence="4" id="KW-1185">Reference proteome</keyword>
<feature type="compositionally biased region" description="Basic and acidic residues" evidence="1">
    <location>
        <begin position="371"/>
        <end position="393"/>
    </location>
</feature>
<organism evidence="3 4">
    <name type="scientific">Penicillium bovifimosum</name>
    <dbReference type="NCBI Taxonomy" id="126998"/>
    <lineage>
        <taxon>Eukaryota</taxon>
        <taxon>Fungi</taxon>
        <taxon>Dikarya</taxon>
        <taxon>Ascomycota</taxon>
        <taxon>Pezizomycotina</taxon>
        <taxon>Eurotiomycetes</taxon>
        <taxon>Eurotiomycetidae</taxon>
        <taxon>Eurotiales</taxon>
        <taxon>Aspergillaceae</taxon>
        <taxon>Penicillium</taxon>
    </lineage>
</organism>
<feature type="compositionally biased region" description="Polar residues" evidence="1">
    <location>
        <begin position="1"/>
        <end position="22"/>
    </location>
</feature>
<evidence type="ECO:0000259" key="2">
    <source>
        <dbReference type="Pfam" id="PF10680"/>
    </source>
</evidence>
<evidence type="ECO:0000313" key="3">
    <source>
        <dbReference type="EMBL" id="KAJ5142878.1"/>
    </source>
</evidence>
<feature type="region of interest" description="Disordered" evidence="1">
    <location>
        <begin position="349"/>
        <end position="439"/>
    </location>
</feature>
<name>A0A9W9L8G7_9EURO</name>